<gene>
    <name evidence="2" type="ORF">EFY79_13675</name>
</gene>
<dbReference type="PROSITE" id="PS51257">
    <property type="entry name" value="PROKAR_LIPOPROTEIN"/>
    <property type="match status" value="1"/>
</dbReference>
<evidence type="ECO:0000256" key="1">
    <source>
        <dbReference type="SAM" id="SignalP"/>
    </source>
</evidence>
<protein>
    <submittedName>
        <fullName evidence="2">Uncharacterized protein</fullName>
    </submittedName>
</protein>
<proteinExistence type="predicted"/>
<feature type="signal peptide" evidence="1">
    <location>
        <begin position="1"/>
        <end position="18"/>
    </location>
</feature>
<evidence type="ECO:0000313" key="3">
    <source>
        <dbReference type="Proteomes" id="UP000267223"/>
    </source>
</evidence>
<reference evidence="2 3" key="1">
    <citation type="submission" date="2018-11" db="EMBL/GenBank/DDBJ databases">
        <title>Draft genome sequence of Ferruginibacter sp. BO-59.</title>
        <authorList>
            <person name="Im W.T."/>
        </authorList>
    </citation>
    <scope>NUCLEOTIDE SEQUENCE [LARGE SCALE GENOMIC DNA]</scope>
    <source>
        <strain evidence="2 3">BO-59</strain>
    </source>
</reference>
<name>A0A3M9NC12_9BACT</name>
<dbReference type="RefSeq" id="WP_123121283.1">
    <property type="nucleotide sequence ID" value="NZ_RJJR01000011.1"/>
</dbReference>
<feature type="chain" id="PRO_5018319043" evidence="1">
    <location>
        <begin position="19"/>
        <end position="215"/>
    </location>
</feature>
<dbReference type="EMBL" id="RJJR01000011">
    <property type="protein sequence ID" value="RNI35296.1"/>
    <property type="molecule type" value="Genomic_DNA"/>
</dbReference>
<keyword evidence="3" id="KW-1185">Reference proteome</keyword>
<comment type="caution">
    <text evidence="2">The sequence shown here is derived from an EMBL/GenBank/DDBJ whole genome shotgun (WGS) entry which is preliminary data.</text>
</comment>
<evidence type="ECO:0000313" key="2">
    <source>
        <dbReference type="EMBL" id="RNI35296.1"/>
    </source>
</evidence>
<keyword evidence="1" id="KW-0732">Signal</keyword>
<dbReference type="OrthoDB" id="1100665at2"/>
<accession>A0A3M9NC12</accession>
<dbReference type="AlphaFoldDB" id="A0A3M9NC12"/>
<dbReference type="Proteomes" id="UP000267223">
    <property type="component" value="Unassembled WGS sequence"/>
</dbReference>
<organism evidence="2 3">
    <name type="scientific">Hanamia caeni</name>
    <dbReference type="NCBI Taxonomy" id="2294116"/>
    <lineage>
        <taxon>Bacteria</taxon>
        <taxon>Pseudomonadati</taxon>
        <taxon>Bacteroidota</taxon>
        <taxon>Chitinophagia</taxon>
        <taxon>Chitinophagales</taxon>
        <taxon>Chitinophagaceae</taxon>
        <taxon>Hanamia</taxon>
    </lineage>
</organism>
<sequence length="215" mass="23760">MKKYFLIACLFFAGSCLAQTNSNAVKLVQYIFDSFQPGTVKMKTGKTYEQNLNYNIITNEMVFEQNGKFAAIAAPENVDTVYIAGRKFIPLNNKFYEVLAGGNKPLLYESTASVSEPGVSTGYGGTTTTSAATSYQSLLRDGSAYNLKLPDGYNVIPKHEFYILVDGELEKAGSEKRLAKIFPDKADAIKKIVKINKTDFSNREDVAKLVSQLEQ</sequence>